<keyword evidence="5 6" id="KW-0472">Membrane</keyword>
<evidence type="ECO:0000256" key="5">
    <source>
        <dbReference type="ARBA" id="ARBA00023136"/>
    </source>
</evidence>
<evidence type="ECO:0000256" key="4">
    <source>
        <dbReference type="ARBA" id="ARBA00022989"/>
    </source>
</evidence>
<reference evidence="9" key="1">
    <citation type="submission" date="2020-08" db="EMBL/GenBank/DDBJ databases">
        <title>Genome public.</title>
        <authorList>
            <person name="Liu C."/>
            <person name="Sun Q."/>
        </authorList>
    </citation>
    <scope>NUCLEOTIDE SEQUENCE</scope>
    <source>
        <strain evidence="9">NSJ-40</strain>
    </source>
</reference>
<name>A0A926D7H9_9FIRM</name>
<dbReference type="InterPro" id="IPR015867">
    <property type="entry name" value="N-reg_PII/ATP_PRibTrfase_C"/>
</dbReference>
<dbReference type="Proteomes" id="UP000651482">
    <property type="component" value="Unassembled WGS sequence"/>
</dbReference>
<keyword evidence="10" id="KW-1185">Reference proteome</keyword>
<dbReference type="CDD" id="cd16381">
    <property type="entry name" value="YitT_C_like_1"/>
    <property type="match status" value="1"/>
</dbReference>
<evidence type="ECO:0000313" key="9">
    <source>
        <dbReference type="EMBL" id="MBC8532837.1"/>
    </source>
</evidence>
<dbReference type="Pfam" id="PF18955">
    <property type="entry name" value="DUF5698"/>
    <property type="match status" value="1"/>
</dbReference>
<dbReference type="InterPro" id="IPR019264">
    <property type="entry name" value="DUF2179"/>
</dbReference>
<dbReference type="PANTHER" id="PTHR40060">
    <property type="entry name" value="UPF0316 PROTEIN YEBE"/>
    <property type="match status" value="1"/>
</dbReference>
<dbReference type="EMBL" id="JACRSN010000002">
    <property type="protein sequence ID" value="MBC8532837.1"/>
    <property type="molecule type" value="Genomic_DNA"/>
</dbReference>
<proteinExistence type="predicted"/>
<organism evidence="9 10">
    <name type="scientific">Yeguia hominis</name>
    <dbReference type="NCBI Taxonomy" id="2763662"/>
    <lineage>
        <taxon>Bacteria</taxon>
        <taxon>Bacillati</taxon>
        <taxon>Bacillota</taxon>
        <taxon>Clostridia</taxon>
        <taxon>Eubacteriales</taxon>
        <taxon>Yeguiaceae</taxon>
        <taxon>Yeguia</taxon>
    </lineage>
</organism>
<evidence type="ECO:0000256" key="3">
    <source>
        <dbReference type="ARBA" id="ARBA00022692"/>
    </source>
</evidence>
<keyword evidence="4 6" id="KW-1133">Transmembrane helix</keyword>
<keyword evidence="3 6" id="KW-0812">Transmembrane</keyword>
<evidence type="ECO:0000256" key="6">
    <source>
        <dbReference type="SAM" id="Phobius"/>
    </source>
</evidence>
<evidence type="ECO:0000256" key="1">
    <source>
        <dbReference type="ARBA" id="ARBA00004651"/>
    </source>
</evidence>
<protein>
    <submittedName>
        <fullName evidence="9">DUF2179 domain-containing protein</fullName>
    </submittedName>
</protein>
<gene>
    <name evidence="9" type="ORF">IAG03_02220</name>
</gene>
<evidence type="ECO:0000256" key="2">
    <source>
        <dbReference type="ARBA" id="ARBA00022475"/>
    </source>
</evidence>
<evidence type="ECO:0000259" key="7">
    <source>
        <dbReference type="Pfam" id="PF10035"/>
    </source>
</evidence>
<dbReference type="GO" id="GO:0005886">
    <property type="term" value="C:plasma membrane"/>
    <property type="evidence" value="ECO:0007669"/>
    <property type="project" value="UniProtKB-SubCell"/>
</dbReference>
<dbReference type="InterPro" id="IPR044035">
    <property type="entry name" value="DUF5698"/>
</dbReference>
<feature type="transmembrane region" description="Helical" evidence="6">
    <location>
        <begin position="60"/>
        <end position="81"/>
    </location>
</feature>
<feature type="domain" description="DUF2179" evidence="7">
    <location>
        <begin position="116"/>
        <end position="170"/>
    </location>
</feature>
<dbReference type="Pfam" id="PF10035">
    <property type="entry name" value="DUF2179"/>
    <property type="match status" value="1"/>
</dbReference>
<feature type="transmembrane region" description="Helical" evidence="6">
    <location>
        <begin position="37"/>
        <end position="54"/>
    </location>
</feature>
<comment type="caution">
    <text evidence="9">The sequence shown here is derived from an EMBL/GenBank/DDBJ whole genome shotgun (WGS) entry which is preliminary data.</text>
</comment>
<dbReference type="AlphaFoldDB" id="A0A926D7H9"/>
<feature type="domain" description="DUF5698" evidence="8">
    <location>
        <begin position="25"/>
        <end position="82"/>
    </location>
</feature>
<keyword evidence="2" id="KW-1003">Cell membrane</keyword>
<evidence type="ECO:0000259" key="8">
    <source>
        <dbReference type="Pfam" id="PF18955"/>
    </source>
</evidence>
<accession>A0A926D7H9</accession>
<dbReference type="Gene3D" id="3.30.70.120">
    <property type="match status" value="1"/>
</dbReference>
<evidence type="ECO:0000313" key="10">
    <source>
        <dbReference type="Proteomes" id="UP000651482"/>
    </source>
</evidence>
<comment type="subcellular location">
    <subcellularLocation>
        <location evidence="1">Cell membrane</location>
        <topology evidence="1">Multi-pass membrane protein</topology>
    </subcellularLocation>
</comment>
<dbReference type="PANTHER" id="PTHR40060:SF1">
    <property type="entry name" value="UPF0316 PROTEIN YEBE"/>
    <property type="match status" value="1"/>
</dbReference>
<dbReference type="InterPro" id="IPR022930">
    <property type="entry name" value="UPF0316"/>
</dbReference>
<sequence length="175" mass="18986">MPDSALLLMCVKIFFSRILDVSLGTVRMVLTVKEKHLFAALCGFLEVGIWFLIVREALDAAGSSLLIVTAYAGGFAAGTYLGGLLADKLISGYVEVRVITTGKDRELIRAIREAGYGMSVVSAAGSELTDEKYMLIIQIAKRQTGALKALVQQYDPAAFLVVDETKLVWGGFFKK</sequence>
<dbReference type="RefSeq" id="WP_249318081.1">
    <property type="nucleotide sequence ID" value="NZ_JACRSN010000002.1"/>
</dbReference>